<reference evidence="2 3" key="1">
    <citation type="submission" date="2016-12" db="EMBL/GenBank/DDBJ databases">
        <title>The genomes of Aspergillus section Nigri reveals drivers in fungal speciation.</title>
        <authorList>
            <consortium name="DOE Joint Genome Institute"/>
            <person name="Vesth T.C."/>
            <person name="Nybo J."/>
            <person name="Theobald S."/>
            <person name="Brandl J."/>
            <person name="Frisvad J.C."/>
            <person name="Nielsen K.F."/>
            <person name="Lyhne E.K."/>
            <person name="Kogle M.E."/>
            <person name="Kuo A."/>
            <person name="Riley R."/>
            <person name="Clum A."/>
            <person name="Nolan M."/>
            <person name="Lipzen A."/>
            <person name="Salamov A."/>
            <person name="Henrissat B."/>
            <person name="Wiebenga A."/>
            <person name="De Vries R.P."/>
            <person name="Grigoriev I.V."/>
            <person name="Mortensen U.H."/>
            <person name="Andersen M.R."/>
            <person name="Baker S.E."/>
        </authorList>
    </citation>
    <scope>NUCLEOTIDE SEQUENCE [LARGE SCALE GENOMIC DNA]</scope>
    <source>
        <strain evidence="2 3">CBS 117.55</strain>
    </source>
</reference>
<accession>A0A317X051</accession>
<evidence type="ECO:0000313" key="2">
    <source>
        <dbReference type="EMBL" id="PWY89860.1"/>
    </source>
</evidence>
<dbReference type="STRING" id="1448321.A0A317X051"/>
<dbReference type="OrthoDB" id="412788at2759"/>
<dbReference type="NCBIfam" id="NF041278">
    <property type="entry name" value="CmcJ_NvfI_EfuI"/>
    <property type="match status" value="1"/>
</dbReference>
<organism evidence="2 3">
    <name type="scientific">Aspergillus heteromorphus CBS 117.55</name>
    <dbReference type="NCBI Taxonomy" id="1448321"/>
    <lineage>
        <taxon>Eukaryota</taxon>
        <taxon>Fungi</taxon>
        <taxon>Dikarya</taxon>
        <taxon>Ascomycota</taxon>
        <taxon>Pezizomycotina</taxon>
        <taxon>Eurotiomycetes</taxon>
        <taxon>Eurotiomycetidae</taxon>
        <taxon>Eurotiales</taxon>
        <taxon>Aspergillaceae</taxon>
        <taxon>Aspergillus</taxon>
        <taxon>Aspergillus subgen. Circumdati</taxon>
    </lineage>
</organism>
<dbReference type="InterPro" id="IPR044053">
    <property type="entry name" value="AsaB-like"/>
</dbReference>
<dbReference type="PANTHER" id="PTHR34598:SF3">
    <property type="entry name" value="OXIDOREDUCTASE AN1597"/>
    <property type="match status" value="1"/>
</dbReference>
<dbReference type="VEuPathDB" id="FungiDB:BO70DRAFT_426293"/>
<proteinExistence type="inferred from homology"/>
<evidence type="ECO:0000313" key="3">
    <source>
        <dbReference type="Proteomes" id="UP000247233"/>
    </source>
</evidence>
<evidence type="ECO:0008006" key="4">
    <source>
        <dbReference type="Google" id="ProtNLM"/>
    </source>
</evidence>
<protein>
    <recommendedName>
        <fullName evidence="4">Methyltransferase</fullName>
    </recommendedName>
</protein>
<keyword evidence="3" id="KW-1185">Reference proteome</keyword>
<dbReference type="Proteomes" id="UP000247233">
    <property type="component" value="Unassembled WGS sequence"/>
</dbReference>
<gene>
    <name evidence="2" type="ORF">BO70DRAFT_426293</name>
</gene>
<dbReference type="AlphaFoldDB" id="A0A317X051"/>
<sequence>MNLHTRFYYLSDSPLLKKQKPYMVRAGVLKTIPTCNYRLKLGPEQLVEDVRGSTEKFTLSDHGFKFRSWSPTEIDWDDENQILQTFLPEAKALLREELGLGDAFKRCEVFDWRMRNTDSSTRIKSVDKGRMTKIRQANVVHIDQSPAGAFDRLHRLLPKEEVEELATKYRVQIFNVWRPLKGVISQWPLAICDARTSTMSDLDEMEHITEEFVRTSYLAKYNPQHRFYYLSRMTNQEVCIFKIFDSAYLNPKDDRQETVGCPHTAFKIEEFTASAPRESIEARIFVFSEY</sequence>
<dbReference type="PANTHER" id="PTHR34598">
    <property type="entry name" value="BLL6449 PROTEIN"/>
    <property type="match status" value="1"/>
</dbReference>
<dbReference type="EMBL" id="MSFL01000003">
    <property type="protein sequence ID" value="PWY89860.1"/>
    <property type="molecule type" value="Genomic_DNA"/>
</dbReference>
<comment type="caution">
    <text evidence="2">The sequence shown here is derived from an EMBL/GenBank/DDBJ whole genome shotgun (WGS) entry which is preliminary data.</text>
</comment>
<dbReference type="GeneID" id="37070005"/>
<name>A0A317X051_9EURO</name>
<dbReference type="GO" id="GO:0016491">
    <property type="term" value="F:oxidoreductase activity"/>
    <property type="evidence" value="ECO:0007669"/>
    <property type="project" value="InterPro"/>
</dbReference>
<comment type="similarity">
    <text evidence="1">Belongs to the asaB hydroxylase/desaturase family.</text>
</comment>
<evidence type="ECO:0000256" key="1">
    <source>
        <dbReference type="ARBA" id="ARBA00023604"/>
    </source>
</evidence>
<dbReference type="RefSeq" id="XP_025402691.1">
    <property type="nucleotide sequence ID" value="XM_025547768.1"/>
</dbReference>